<dbReference type="Gene3D" id="1.25.10.10">
    <property type="entry name" value="Leucine-rich Repeat Variant"/>
    <property type="match status" value="2"/>
</dbReference>
<dbReference type="AlphaFoldDB" id="A0A239CP59"/>
<dbReference type="RefSeq" id="WP_089223263.1">
    <property type="nucleotide sequence ID" value="NZ_FZOF01000004.1"/>
</dbReference>
<evidence type="ECO:0000256" key="1">
    <source>
        <dbReference type="SAM" id="MobiDB-lite"/>
    </source>
</evidence>
<gene>
    <name evidence="2" type="ORF">SAMN05216252_104142</name>
</gene>
<dbReference type="EMBL" id="FZOF01000004">
    <property type="protein sequence ID" value="SNS21930.1"/>
    <property type="molecule type" value="Genomic_DNA"/>
</dbReference>
<dbReference type="OrthoDB" id="3699606at2"/>
<feature type="region of interest" description="Disordered" evidence="1">
    <location>
        <begin position="432"/>
        <end position="454"/>
    </location>
</feature>
<dbReference type="InterPro" id="IPR011989">
    <property type="entry name" value="ARM-like"/>
</dbReference>
<protein>
    <submittedName>
        <fullName evidence="2">Leucine rich repeat variant</fullName>
    </submittedName>
</protein>
<evidence type="ECO:0000313" key="2">
    <source>
        <dbReference type="EMBL" id="SNS21930.1"/>
    </source>
</evidence>
<dbReference type="Pfam" id="PF01816">
    <property type="entry name" value="LRV"/>
    <property type="match status" value="1"/>
</dbReference>
<accession>A0A239CP59</accession>
<dbReference type="Proteomes" id="UP000198280">
    <property type="component" value="Unassembled WGS sequence"/>
</dbReference>
<dbReference type="SUPFAM" id="SSF48371">
    <property type="entry name" value="ARM repeat"/>
    <property type="match status" value="1"/>
</dbReference>
<dbReference type="InterPro" id="IPR004830">
    <property type="entry name" value="LRR_variant"/>
</dbReference>
<evidence type="ECO:0000313" key="3">
    <source>
        <dbReference type="Proteomes" id="UP000198280"/>
    </source>
</evidence>
<proteinExistence type="predicted"/>
<dbReference type="InterPro" id="IPR016024">
    <property type="entry name" value="ARM-type_fold"/>
</dbReference>
<reference evidence="2 3" key="1">
    <citation type="submission" date="2017-06" db="EMBL/GenBank/DDBJ databases">
        <authorList>
            <person name="Kim H.J."/>
            <person name="Triplett B.A."/>
        </authorList>
    </citation>
    <scope>NUCLEOTIDE SEQUENCE [LARGE SCALE GENOMIC DNA]</scope>
    <source>
        <strain evidence="2 3">CGMCC 4.1858</strain>
    </source>
</reference>
<name>A0A239CP59_9ACTN</name>
<organism evidence="2 3">
    <name type="scientific">Actinacidiphila glaucinigra</name>
    <dbReference type="NCBI Taxonomy" id="235986"/>
    <lineage>
        <taxon>Bacteria</taxon>
        <taxon>Bacillati</taxon>
        <taxon>Actinomycetota</taxon>
        <taxon>Actinomycetes</taxon>
        <taxon>Kitasatosporales</taxon>
        <taxon>Streptomycetaceae</taxon>
        <taxon>Actinacidiphila</taxon>
    </lineage>
</organism>
<feature type="compositionally biased region" description="Basic and acidic residues" evidence="1">
    <location>
        <begin position="434"/>
        <end position="444"/>
    </location>
</feature>
<keyword evidence="3" id="KW-1185">Reference proteome</keyword>
<sequence>MITPEEIWETAGLPARRLAGLALNPAAPEDILLRLLADGPPAARMVLCRDRTLPDAVVDAAVAHPDRYTRSFFARNPHVDPVQRARLLDDPEWFVRAHLADAPRMPGGVRPRPLPDRAVVHMILTYDNESLGGTLYRQASAGLLKTMRTHPEPKVRRMGVAWNGVPDEARDALLADPDDEVRDIVRRHLRHEDPAWVERELPDRPCHARSGMLTNDALSRGVVEGVLNAPVGEGDRWMIAGNPTLPADVVALLAADADPEVRERIAHRSDLGPEERRALAADTDPRVRLALSVHPALSEAERAAIDYEVPVGGTFGPLLQRLTPRDPAAVRRDALSGHPSLRRRAAGDHSLPSDLVARLAADDDLGVRVLLAQNHPEAPAELLLSAFLEYTGREREHLLTQPRFPTTGLSHHAGDEDPAVRALAARDPAAAAETVDRLTRDPDPGVRAAAAGHPNLPRGRLAELLDDGELAHRAAANPALEPAVMRRLVAPLPLPADAAG</sequence>